<comment type="caution">
    <text evidence="2">The sequence shown here is derived from an EMBL/GenBank/DDBJ whole genome shotgun (WGS) entry which is preliminary data.</text>
</comment>
<dbReference type="EMBL" id="JARBHB010000003">
    <property type="protein sequence ID" value="KAJ8888088.1"/>
    <property type="molecule type" value="Genomic_DNA"/>
</dbReference>
<reference evidence="2 3" key="1">
    <citation type="submission" date="2023-02" db="EMBL/GenBank/DDBJ databases">
        <title>LHISI_Scaffold_Assembly.</title>
        <authorList>
            <person name="Stuart O.P."/>
            <person name="Cleave R."/>
            <person name="Magrath M.J.L."/>
            <person name="Mikheyev A.S."/>
        </authorList>
    </citation>
    <scope>NUCLEOTIDE SEQUENCE [LARGE SCALE GENOMIC DNA]</scope>
    <source>
        <strain evidence="2">Daus_M_001</strain>
        <tissue evidence="2">Leg muscle</tissue>
    </source>
</reference>
<gene>
    <name evidence="2" type="ORF">PR048_007575</name>
</gene>
<evidence type="ECO:0000256" key="1">
    <source>
        <dbReference type="SAM" id="MobiDB-lite"/>
    </source>
</evidence>
<feature type="region of interest" description="Disordered" evidence="1">
    <location>
        <begin position="90"/>
        <end position="110"/>
    </location>
</feature>
<dbReference type="Proteomes" id="UP001159363">
    <property type="component" value="Chromosome 3"/>
</dbReference>
<sequence length="501" mass="54822">MRNIDEQSRDGDQPTKQAKIVAGIRVDGQIGVAKISNHETPCLNMYAKFQLDWMTGRGLKSTCEISPERLRYGTRVAELAKSAPVRSVCAEQQSSRSRGQERVAGEGSSGCNCSGGRAIMGLQVAHTTSSSGHSFSHSSSQPSILLLLCEPKRAKRGEHGATPEFKGAAREKGAPRENPPTGGIVRRYSHLRKSGSNSASGIEPSSPSARGEQSNRSDIAGPHDGNTPLLARRSDEALGVRVSVARIAPSLLDLGCAGPRLPCAFSEFGPENRVCDKGDPATHIKFAIAAMRKGLNWHEAFSSLYRLCSDLPEDFRRCITSGDFFLPSSLKTNYTQRHETPFTCHQIVDRSERATNFRRRKLPLRVFNSRELKPASFARAETAVLRGCQGIMGNLSPRGSRHLRPGTEAMALEGALRVPLGKASVRSNLCHGCTFLKAGVHESLIKMAEVDARTYPSSVVFSFQWTDDKRHRPQPTLPYIGCAVSVYWPVEWVSVVSWINK</sequence>
<evidence type="ECO:0000313" key="2">
    <source>
        <dbReference type="EMBL" id="KAJ8888088.1"/>
    </source>
</evidence>
<organism evidence="2 3">
    <name type="scientific">Dryococelus australis</name>
    <dbReference type="NCBI Taxonomy" id="614101"/>
    <lineage>
        <taxon>Eukaryota</taxon>
        <taxon>Metazoa</taxon>
        <taxon>Ecdysozoa</taxon>
        <taxon>Arthropoda</taxon>
        <taxon>Hexapoda</taxon>
        <taxon>Insecta</taxon>
        <taxon>Pterygota</taxon>
        <taxon>Neoptera</taxon>
        <taxon>Polyneoptera</taxon>
        <taxon>Phasmatodea</taxon>
        <taxon>Verophasmatodea</taxon>
        <taxon>Anareolatae</taxon>
        <taxon>Phasmatidae</taxon>
        <taxon>Eurycanthinae</taxon>
        <taxon>Dryococelus</taxon>
    </lineage>
</organism>
<keyword evidence="3" id="KW-1185">Reference proteome</keyword>
<name>A0ABQ9HUL5_9NEOP</name>
<protein>
    <submittedName>
        <fullName evidence="2">Uncharacterized protein</fullName>
    </submittedName>
</protein>
<feature type="compositionally biased region" description="Polar residues" evidence="1">
    <location>
        <begin position="194"/>
        <end position="217"/>
    </location>
</feature>
<proteinExistence type="predicted"/>
<accession>A0ABQ9HUL5</accession>
<evidence type="ECO:0000313" key="3">
    <source>
        <dbReference type="Proteomes" id="UP001159363"/>
    </source>
</evidence>
<feature type="compositionally biased region" description="Basic and acidic residues" evidence="1">
    <location>
        <begin position="157"/>
        <end position="175"/>
    </location>
</feature>
<feature type="region of interest" description="Disordered" evidence="1">
    <location>
        <begin position="155"/>
        <end position="232"/>
    </location>
</feature>